<dbReference type="CTD" id="89801"/>
<evidence type="ECO:0000313" key="4">
    <source>
        <dbReference type="Proteomes" id="UP001501920"/>
    </source>
</evidence>
<protein>
    <submittedName>
        <fullName evidence="3">Si:ch211-167b20.8</fullName>
    </submittedName>
</protein>
<dbReference type="CDD" id="cd22255">
    <property type="entry name" value="PBD_PPP1R3A"/>
    <property type="match status" value="1"/>
</dbReference>
<dbReference type="PANTHER" id="PTHR12307">
    <property type="entry name" value="PROTEIN PHOSPHATASE 1 REGULATORY SUBUNIT"/>
    <property type="match status" value="1"/>
</dbReference>
<dbReference type="GO" id="GO:0008157">
    <property type="term" value="F:protein phosphatase 1 binding"/>
    <property type="evidence" value="ECO:0007669"/>
    <property type="project" value="TreeGrafter"/>
</dbReference>
<dbReference type="Gene3D" id="2.60.40.2440">
    <property type="entry name" value="Carbohydrate binding type-21 domain"/>
    <property type="match status" value="1"/>
</dbReference>
<dbReference type="GO" id="GO:2001069">
    <property type="term" value="F:glycogen binding"/>
    <property type="evidence" value="ECO:0007669"/>
    <property type="project" value="TreeGrafter"/>
</dbReference>
<dbReference type="Pfam" id="PF03370">
    <property type="entry name" value="CBM_21"/>
    <property type="match status" value="1"/>
</dbReference>
<feature type="region of interest" description="Disordered" evidence="1">
    <location>
        <begin position="21"/>
        <end position="44"/>
    </location>
</feature>
<feature type="compositionally biased region" description="Acidic residues" evidence="1">
    <location>
        <begin position="29"/>
        <end position="43"/>
    </location>
</feature>
<feature type="region of interest" description="Disordered" evidence="1">
    <location>
        <begin position="336"/>
        <end position="374"/>
    </location>
</feature>
<name>A0AAR2KAD0_PYGNA</name>
<reference evidence="3" key="2">
    <citation type="submission" date="2025-08" db="UniProtKB">
        <authorList>
            <consortium name="Ensembl"/>
        </authorList>
    </citation>
    <scope>IDENTIFICATION</scope>
</reference>
<organism evidence="3 4">
    <name type="scientific">Pygocentrus nattereri</name>
    <name type="common">Red-bellied piranha</name>
    <dbReference type="NCBI Taxonomy" id="42514"/>
    <lineage>
        <taxon>Eukaryota</taxon>
        <taxon>Metazoa</taxon>
        <taxon>Chordata</taxon>
        <taxon>Craniata</taxon>
        <taxon>Vertebrata</taxon>
        <taxon>Euteleostomi</taxon>
        <taxon>Actinopterygii</taxon>
        <taxon>Neopterygii</taxon>
        <taxon>Teleostei</taxon>
        <taxon>Ostariophysi</taxon>
        <taxon>Characiformes</taxon>
        <taxon>Characoidei</taxon>
        <taxon>Pygocentrus</taxon>
    </lineage>
</organism>
<dbReference type="PANTHER" id="PTHR12307:SF40">
    <property type="entry name" value="PROTEIN PHOSPHATASE 1 REGULATORY SUBUNIT 3F"/>
    <property type="match status" value="1"/>
</dbReference>
<feature type="compositionally biased region" description="Polar residues" evidence="1">
    <location>
        <begin position="354"/>
        <end position="363"/>
    </location>
</feature>
<keyword evidence="4" id="KW-1185">Reference proteome</keyword>
<dbReference type="Ensembl" id="ENSPNAT00000083826.1">
    <property type="protein sequence ID" value="ENSPNAP00000061278.1"/>
    <property type="gene ID" value="ENSPNAG00000032265.1"/>
</dbReference>
<dbReference type="PROSITE" id="PS51159">
    <property type="entry name" value="CBM21"/>
    <property type="match status" value="1"/>
</dbReference>
<dbReference type="GeneTree" id="ENSGT00940000157682"/>
<reference evidence="3 4" key="1">
    <citation type="submission" date="2020-10" db="EMBL/GenBank/DDBJ databases">
        <title>Pygocentrus nattereri (red-bellied piranha) genome, fPygNat1, primary haplotype.</title>
        <authorList>
            <person name="Myers G."/>
            <person name="Meyer A."/>
            <person name="Karagic N."/>
            <person name="Pippel M."/>
            <person name="Winkler S."/>
            <person name="Tracey A."/>
            <person name="Wood J."/>
            <person name="Formenti G."/>
            <person name="Howe K."/>
            <person name="Fedrigo O."/>
            <person name="Jarvis E.D."/>
        </authorList>
    </citation>
    <scope>NUCLEOTIDE SEQUENCE [LARGE SCALE GENOMIC DNA]</scope>
</reference>
<dbReference type="GO" id="GO:0005979">
    <property type="term" value="P:regulation of glycogen biosynthetic process"/>
    <property type="evidence" value="ECO:0007669"/>
    <property type="project" value="TreeGrafter"/>
</dbReference>
<dbReference type="InterPro" id="IPR050782">
    <property type="entry name" value="PP1_regulatory_subunit_3"/>
</dbReference>
<feature type="domain" description="CBM21" evidence="2">
    <location>
        <begin position="146"/>
        <end position="255"/>
    </location>
</feature>
<dbReference type="GO" id="GO:0000164">
    <property type="term" value="C:protein phosphatase type 1 complex"/>
    <property type="evidence" value="ECO:0007669"/>
    <property type="project" value="TreeGrafter"/>
</dbReference>
<reference evidence="3" key="3">
    <citation type="submission" date="2025-09" db="UniProtKB">
        <authorList>
            <consortium name="Ensembl"/>
        </authorList>
    </citation>
    <scope>IDENTIFICATION</scope>
</reference>
<dbReference type="InterPro" id="IPR005036">
    <property type="entry name" value="CBM21_dom"/>
</dbReference>
<evidence type="ECO:0000259" key="2">
    <source>
        <dbReference type="PROSITE" id="PS51159"/>
    </source>
</evidence>
<proteinExistence type="predicted"/>
<evidence type="ECO:0000256" key="1">
    <source>
        <dbReference type="SAM" id="MobiDB-lite"/>
    </source>
</evidence>
<evidence type="ECO:0000313" key="3">
    <source>
        <dbReference type="Ensembl" id="ENSPNAP00000061278.1"/>
    </source>
</evidence>
<dbReference type="RefSeq" id="XP_017577681.1">
    <property type="nucleotide sequence ID" value="XM_017722192.2"/>
</dbReference>
<dbReference type="Proteomes" id="UP001501920">
    <property type="component" value="Chromosome 28"/>
</dbReference>
<dbReference type="GeneID" id="108442241"/>
<dbReference type="InterPro" id="IPR038175">
    <property type="entry name" value="CBM21_dom_sf"/>
</dbReference>
<accession>A0AAR2KAD0</accession>
<dbReference type="AlphaFoldDB" id="A0AAR2KAD0"/>
<sequence length="802" mass="88952">MARENKFLTIPTQEGLFVAVRERSAEMGADGEDDNGDDEEEEDVRLIPRCSPVPRKRGSSLADETAEYMRIRLALPRRRVSFADACGAELVDVRQFVPFDSDDEEEGGNNARWEEEEAKYQKAYRQPTYRVRPDFEPLSGGDLVHAVRTNKVEVEGVRPVPGESLSFDGLIRVLNVSFQKSVYVRSTMDGWITHFDYPAEYVQGSGHDETDGFCVRLSFAEPYLFDGARIDFVVRYKTTHGEFWANNMGKNYSVTLQVSYEEDAGQASKVEDVELRGILKPSRYRMDYDYDTFEDKDEGDVAGTEREGAVVAPIAVCPLVVEPEIDIEVVEALPVSPSNNRREPTSAEYALSSVKDSSGQHPLQDSVALPPETDHPETVVQATESLLPTEHLTVSIQQHKEMQLKVPEKYLSSHSDIPHIIGTVVDEGDIEVSTKPDKLFSPSQDDSQSEISVQVPFDSDITSSAIYPSFQHVGEERSEDLKVEGEPEEEIKSDILEIETPMQDQAVDQMEVDATEGPLQVLRETRWQSSLKEMNVGSESHEGGDLNHCIHQDAKVPGLSLSVKEPEMYPAIYDAIVRSETSRENKAGLMVEHVHAGGVEVSGITPTFTQHPYGDTHQGPTGKDIVTQSLPLTSDPEVSVHHRQRQGQGSMLKELPAVLCVDADTESASERTPLKESVPVLTSISKPDTSPEFINVKAVLPEDKDRDPCSTEDKLITHEEFEEEFKLFHKIPAPLQTQESLESQLPLPSKTLAVTSAQPEVVLGQTLIPAIAVLCTAVCLVVGLQEPSMFLVLGLFLVSLCF</sequence>